<gene>
    <name evidence="3" type="primary">SSCI02780.1</name>
</gene>
<evidence type="ECO:0000313" key="4">
    <source>
        <dbReference type="Proteomes" id="UP000242770"/>
    </source>
</evidence>
<evidence type="ECO:0000256" key="2">
    <source>
        <dbReference type="SAM" id="MobiDB-lite"/>
    </source>
</evidence>
<keyword evidence="1" id="KW-0175">Coiled coil</keyword>
<feature type="coiled-coil region" evidence="1">
    <location>
        <begin position="396"/>
        <end position="423"/>
    </location>
</feature>
<dbReference type="Proteomes" id="UP000242770">
    <property type="component" value="Unassembled WGS sequence"/>
</dbReference>
<feature type="compositionally biased region" description="Low complexity" evidence="2">
    <location>
        <begin position="41"/>
        <end position="65"/>
    </location>
</feature>
<feature type="compositionally biased region" description="Basic and acidic residues" evidence="2">
    <location>
        <begin position="220"/>
        <end position="232"/>
    </location>
</feature>
<feature type="compositionally biased region" description="Polar residues" evidence="2">
    <location>
        <begin position="265"/>
        <end position="284"/>
    </location>
</feature>
<feature type="region of interest" description="Disordered" evidence="2">
    <location>
        <begin position="25"/>
        <end position="96"/>
    </location>
</feature>
<accession>A0A0F7S1C8</accession>
<feature type="region of interest" description="Disordered" evidence="2">
    <location>
        <begin position="254"/>
        <end position="314"/>
    </location>
</feature>
<feature type="compositionally biased region" description="Pro residues" evidence="2">
    <location>
        <begin position="66"/>
        <end position="79"/>
    </location>
</feature>
<organism evidence="3 4">
    <name type="scientific">Sporisorium scitamineum</name>
    <dbReference type="NCBI Taxonomy" id="49012"/>
    <lineage>
        <taxon>Eukaryota</taxon>
        <taxon>Fungi</taxon>
        <taxon>Dikarya</taxon>
        <taxon>Basidiomycota</taxon>
        <taxon>Ustilaginomycotina</taxon>
        <taxon>Ustilaginomycetes</taxon>
        <taxon>Ustilaginales</taxon>
        <taxon>Ustilaginaceae</taxon>
        <taxon>Sporisorium</taxon>
    </lineage>
</organism>
<dbReference type="EMBL" id="CCFA01000184">
    <property type="protein sequence ID" value="CDW94330.1"/>
    <property type="molecule type" value="Genomic_DNA"/>
</dbReference>
<protein>
    <submittedName>
        <fullName evidence="3">Uncharacterized protein</fullName>
    </submittedName>
</protein>
<feature type="compositionally biased region" description="Low complexity" evidence="2">
    <location>
        <begin position="326"/>
        <end position="335"/>
    </location>
</feature>
<proteinExistence type="predicted"/>
<dbReference type="AlphaFoldDB" id="A0A0F7S1C8"/>
<reference evidence="4" key="1">
    <citation type="submission" date="2014-06" db="EMBL/GenBank/DDBJ databases">
        <authorList>
            <person name="Berkman P.J."/>
        </authorList>
    </citation>
    <scope>NUCLEOTIDE SEQUENCE [LARGE SCALE GENOMIC DNA]</scope>
</reference>
<feature type="compositionally biased region" description="Polar residues" evidence="2">
    <location>
        <begin position="181"/>
        <end position="207"/>
    </location>
</feature>
<evidence type="ECO:0000256" key="1">
    <source>
        <dbReference type="SAM" id="Coils"/>
    </source>
</evidence>
<feature type="region of interest" description="Disordered" evidence="2">
    <location>
        <begin position="172"/>
        <end position="234"/>
    </location>
</feature>
<feature type="region of interest" description="Disordered" evidence="2">
    <location>
        <begin position="320"/>
        <end position="339"/>
    </location>
</feature>
<name>A0A0F7S1C8_9BASI</name>
<feature type="compositionally biased region" description="Low complexity" evidence="2">
    <location>
        <begin position="80"/>
        <end position="91"/>
    </location>
</feature>
<sequence length="515" mass="54537">MQHPVDTSRTGASIDAAEIVRATKITTAQASPVTHYRSRSRSSFSAEDSPQPSSVASLSSSRIMPSPIPPPCAALPPTPGTSSTPGAGASPILGGKAHRNARGVKTSLRNDLRLNVGLTQEEHVELVHKILADLRPAHIGAMVRTNSCVLSPATTIASAAHQRLAANKMSLRNSVEKRHSASSQSDDCVSKGSVSTTPQLSQSRTPTPTTPGLEAAAAEVKTDKTAEGDAEKALLTPTAALESLRVLENSFQRSSVHLPREESTTQESKLSSPTTAVAPSPTRSTIDKETAASGARGKRNSSYRKSVPTPNQLDASVDALGISGASSPSPSSPSSATVTTEPSWISSLTAFEAIRVLAFQQDVAKALAPETDAAAAAGATPTETTADEVSALRYALKFAIARADRLAEALNRASDERVKVENEEFDMFPFAKPTRKNASEVSMTDFLNASRMSKIEIEQHDARRELERSLDDTASTHSRLALNGSGFVNRRGLFKSLTKMVVDQKGAGRRQKVTE</sequence>
<keyword evidence="4" id="KW-1185">Reference proteome</keyword>
<evidence type="ECO:0000313" key="3">
    <source>
        <dbReference type="EMBL" id="CDW94330.1"/>
    </source>
</evidence>